<keyword evidence="1" id="KW-0472">Membrane</keyword>
<keyword evidence="1" id="KW-1133">Transmembrane helix</keyword>
<evidence type="ECO:0000256" key="1">
    <source>
        <dbReference type="SAM" id="Phobius"/>
    </source>
</evidence>
<dbReference type="OrthoDB" id="10502071at2759"/>
<name>A0A9W7AQ47_9STRA</name>
<comment type="caution">
    <text evidence="3">The sequence shown here is derived from an EMBL/GenBank/DDBJ whole genome shotgun (WGS) entry which is preliminary data.</text>
</comment>
<accession>A0A9W7AQ47</accession>
<dbReference type="AlphaFoldDB" id="A0A9W7AQ47"/>
<reference evidence="4" key="1">
    <citation type="journal article" date="2023" name="Commun. Biol.">
        <title>Genome analysis of Parmales, the sister group of diatoms, reveals the evolutionary specialization of diatoms from phago-mixotrophs to photoautotrophs.</title>
        <authorList>
            <person name="Ban H."/>
            <person name="Sato S."/>
            <person name="Yoshikawa S."/>
            <person name="Yamada K."/>
            <person name="Nakamura Y."/>
            <person name="Ichinomiya M."/>
            <person name="Sato N."/>
            <person name="Blanc-Mathieu R."/>
            <person name="Endo H."/>
            <person name="Kuwata A."/>
            <person name="Ogata H."/>
        </authorList>
    </citation>
    <scope>NUCLEOTIDE SEQUENCE [LARGE SCALE GENOMIC DNA]</scope>
    <source>
        <strain evidence="4">NIES 3700</strain>
    </source>
</reference>
<keyword evidence="2" id="KW-0732">Signal</keyword>
<keyword evidence="4" id="KW-1185">Reference proteome</keyword>
<sequence>MLSKFFGITFLVLMICSTTVVKTSYEYTIAFYVLRTCLMNSTKALTKSKLIDIIKNKQRGKYSAFESINAVAWSGSAVIGGYISKSRSMETNFAVTTFMQMIALVPILLASVSIRRAGRREEEFFRISRATFDSPFDDLPAAGGDRDSR</sequence>
<dbReference type="EMBL" id="BRXW01000645">
    <property type="protein sequence ID" value="GMH71875.1"/>
    <property type="molecule type" value="Genomic_DNA"/>
</dbReference>
<feature type="chain" id="PRO_5040890213" evidence="2">
    <location>
        <begin position="24"/>
        <end position="149"/>
    </location>
</feature>
<dbReference type="InterPro" id="IPR036259">
    <property type="entry name" value="MFS_trans_sf"/>
</dbReference>
<feature type="transmembrane region" description="Helical" evidence="1">
    <location>
        <begin position="93"/>
        <end position="114"/>
    </location>
</feature>
<evidence type="ECO:0000313" key="3">
    <source>
        <dbReference type="EMBL" id="GMH71875.1"/>
    </source>
</evidence>
<protein>
    <submittedName>
        <fullName evidence="3">Uncharacterized protein</fullName>
    </submittedName>
</protein>
<keyword evidence="1" id="KW-0812">Transmembrane</keyword>
<dbReference type="PANTHER" id="PTHR23525">
    <property type="entry name" value="TRANSPORTER, PUTATIVE-RELATED"/>
    <property type="match status" value="1"/>
</dbReference>
<evidence type="ECO:0000313" key="4">
    <source>
        <dbReference type="Proteomes" id="UP001165122"/>
    </source>
</evidence>
<organism evidence="3 4">
    <name type="scientific">Triparma laevis f. longispina</name>
    <dbReference type="NCBI Taxonomy" id="1714387"/>
    <lineage>
        <taxon>Eukaryota</taxon>
        <taxon>Sar</taxon>
        <taxon>Stramenopiles</taxon>
        <taxon>Ochrophyta</taxon>
        <taxon>Bolidophyceae</taxon>
        <taxon>Parmales</taxon>
        <taxon>Triparmaceae</taxon>
        <taxon>Triparma</taxon>
    </lineage>
</organism>
<dbReference type="SUPFAM" id="SSF103473">
    <property type="entry name" value="MFS general substrate transporter"/>
    <property type="match status" value="1"/>
</dbReference>
<dbReference type="Proteomes" id="UP001165122">
    <property type="component" value="Unassembled WGS sequence"/>
</dbReference>
<dbReference type="PANTHER" id="PTHR23525:SF1">
    <property type="entry name" value="NODULIN-LIKE DOMAIN-CONTAINING PROTEIN"/>
    <property type="match status" value="1"/>
</dbReference>
<evidence type="ECO:0000256" key="2">
    <source>
        <dbReference type="SAM" id="SignalP"/>
    </source>
</evidence>
<gene>
    <name evidence="3" type="ORF">TrLO_g12889</name>
</gene>
<feature type="signal peptide" evidence="2">
    <location>
        <begin position="1"/>
        <end position="23"/>
    </location>
</feature>
<proteinExistence type="predicted"/>